<name>A0A811YRF2_NYCPR</name>
<dbReference type="SUPFAM" id="SSF48403">
    <property type="entry name" value="Ankyrin repeat"/>
    <property type="match status" value="1"/>
</dbReference>
<comment type="caution">
    <text evidence="1">The sequence shown here is derived from an EMBL/GenBank/DDBJ whole genome shotgun (WGS) entry which is preliminary data.</text>
</comment>
<sequence>MSLQDVKGNTAHRYAAFEENVSLENLFLLYKGHTEAKNKAIQRTEQTCATSLPRHSAEKSLKDLKGNTSHHYVAFEENVSIEKLFLYKGDTEPKNKVHINFFFFCK</sequence>
<dbReference type="Proteomes" id="UP000645828">
    <property type="component" value="Unassembled WGS sequence"/>
</dbReference>
<dbReference type="PANTHER" id="PTHR24147:SF60">
    <property type="entry name" value="ANKYRIN REPEAT DOMAIN-CONTAINING PROTEIN 26-RELATED"/>
    <property type="match status" value="1"/>
</dbReference>
<dbReference type="InterPro" id="IPR050657">
    <property type="entry name" value="Ankyrin_repeat_domain"/>
</dbReference>
<gene>
    <name evidence="1" type="ORF">NYPRO_LOCUS11958</name>
</gene>
<dbReference type="EMBL" id="CAJHUB010000681">
    <property type="protein sequence ID" value="CAD7679159.1"/>
    <property type="molecule type" value="Genomic_DNA"/>
</dbReference>
<dbReference type="PANTHER" id="PTHR24147">
    <property type="entry name" value="ANKYRIN REPEAT DOMAIN 36-RELATED"/>
    <property type="match status" value="1"/>
</dbReference>
<proteinExistence type="predicted"/>
<reference evidence="1" key="1">
    <citation type="submission" date="2020-12" db="EMBL/GenBank/DDBJ databases">
        <authorList>
            <consortium name="Molecular Ecology Group"/>
        </authorList>
    </citation>
    <scope>NUCLEOTIDE SEQUENCE</scope>
    <source>
        <strain evidence="1">TBG_1078</strain>
    </source>
</reference>
<evidence type="ECO:0000313" key="2">
    <source>
        <dbReference type="Proteomes" id="UP000645828"/>
    </source>
</evidence>
<keyword evidence="2" id="KW-1185">Reference proteome</keyword>
<evidence type="ECO:0000313" key="1">
    <source>
        <dbReference type="EMBL" id="CAD7679159.1"/>
    </source>
</evidence>
<dbReference type="InterPro" id="IPR036770">
    <property type="entry name" value="Ankyrin_rpt-contain_sf"/>
</dbReference>
<dbReference type="AlphaFoldDB" id="A0A811YRF2"/>
<accession>A0A811YRF2</accession>
<protein>
    <submittedName>
        <fullName evidence="1">(raccoon dog) hypothetical protein</fullName>
    </submittedName>
</protein>
<organism evidence="1 2">
    <name type="scientific">Nyctereutes procyonoides</name>
    <name type="common">Raccoon dog</name>
    <name type="synonym">Canis procyonoides</name>
    <dbReference type="NCBI Taxonomy" id="34880"/>
    <lineage>
        <taxon>Eukaryota</taxon>
        <taxon>Metazoa</taxon>
        <taxon>Chordata</taxon>
        <taxon>Craniata</taxon>
        <taxon>Vertebrata</taxon>
        <taxon>Euteleostomi</taxon>
        <taxon>Mammalia</taxon>
        <taxon>Eutheria</taxon>
        <taxon>Laurasiatheria</taxon>
        <taxon>Carnivora</taxon>
        <taxon>Caniformia</taxon>
        <taxon>Canidae</taxon>
        <taxon>Nyctereutes</taxon>
    </lineage>
</organism>